<evidence type="ECO:0000259" key="8">
    <source>
        <dbReference type="PROSITE" id="PS51775"/>
    </source>
</evidence>
<feature type="region of interest" description="Disordered" evidence="6">
    <location>
        <begin position="139"/>
        <end position="174"/>
    </location>
</feature>
<dbReference type="EMBL" id="WHWC01000014">
    <property type="protein sequence ID" value="KAG8369663.1"/>
    <property type="molecule type" value="Genomic_DNA"/>
</dbReference>
<dbReference type="PANTHER" id="PTHR31422">
    <property type="entry name" value="BNAANNG28530D PROTEIN"/>
    <property type="match status" value="1"/>
</dbReference>
<evidence type="ECO:0000313" key="9">
    <source>
        <dbReference type="EMBL" id="KAG8369663.1"/>
    </source>
</evidence>
<keyword evidence="2 7" id="KW-0812">Transmembrane</keyword>
<evidence type="ECO:0000256" key="3">
    <source>
        <dbReference type="ARBA" id="ARBA00022989"/>
    </source>
</evidence>
<feature type="compositionally biased region" description="Basic residues" evidence="6">
    <location>
        <begin position="139"/>
        <end position="158"/>
    </location>
</feature>
<evidence type="ECO:0000256" key="1">
    <source>
        <dbReference type="ARBA" id="ARBA00004370"/>
    </source>
</evidence>
<evidence type="ECO:0000256" key="2">
    <source>
        <dbReference type="ARBA" id="ARBA00022692"/>
    </source>
</evidence>
<comment type="caution">
    <text evidence="9">The sequence shown here is derived from an EMBL/GenBank/DDBJ whole genome shotgun (WGS) entry which is preliminary data.</text>
</comment>
<sequence>MACQEVQKWSLSGLVAAFLDLAIAYLLLCASAVAYFVSKFVGFFGLSLPCPCDGLFSNIHNKSLCLNRLLIDAPTQIVSDVQLSVKHKFPFSGSICPNNTSYTIGGTNSVNGIFEIEGEASCSSVSDERRVEKYDMKGKRVMSHRPRSGRLRQRRKRGVDHGEYSLVSSRSGTSTGGRGLIVGGSLLIDNGDDGHRLEYNNKAPTLRELRQRSVTNVLKNYDSEEDIPSNEEPKYSPKMVQSFSEDEKNAIRILEQALEEEQIARAALYIDLEKERSAAATAADEAMAMILRLQEEKASIEMEARQYQRIFEEKSAYDAEEMNILKEILVRREREKHFLEKEVEEYKQMLSLENEESGSVSVDPNDDPVQILHQLIASTDKKYERSNLQIHGDSDDQSDSVGNMDLQEKEMISVGSNVHLTSKLPQEYKLLENSRPLEGKEFEQIEEMNLEPEKIIETCNRTETSHDLMLDKESNVYDVHVIGDGINFCKGGDFSASSSSEVSVRKRVNVITDSPSASSMETEVDIKRSSSEIISSGLPPKGPRGSRRNSTSALDSEMLKIDSEVGQLRERLKLVQEGREKLSIPLENRERENVQLKLLEDIAQQVQEIRHLTVPEKSLRQVSLPLPTSKKGVALTVLYHRFFPRKGGAEVFLQDFDSEGNEEQQL</sequence>
<dbReference type="Proteomes" id="UP000826271">
    <property type="component" value="Unassembled WGS sequence"/>
</dbReference>
<dbReference type="PANTHER" id="PTHR31422:SF3">
    <property type="entry name" value="GTD-BINDING DOMAIN-CONTAINING PROTEIN"/>
    <property type="match status" value="1"/>
</dbReference>
<evidence type="ECO:0000256" key="5">
    <source>
        <dbReference type="SAM" id="Coils"/>
    </source>
</evidence>
<dbReference type="GO" id="GO:0080115">
    <property type="term" value="F:myosin XI tail binding"/>
    <property type="evidence" value="ECO:0007669"/>
    <property type="project" value="UniProtKB-ARBA"/>
</dbReference>
<organism evidence="9 10">
    <name type="scientific">Buddleja alternifolia</name>
    <dbReference type="NCBI Taxonomy" id="168488"/>
    <lineage>
        <taxon>Eukaryota</taxon>
        <taxon>Viridiplantae</taxon>
        <taxon>Streptophyta</taxon>
        <taxon>Embryophyta</taxon>
        <taxon>Tracheophyta</taxon>
        <taxon>Spermatophyta</taxon>
        <taxon>Magnoliopsida</taxon>
        <taxon>eudicotyledons</taxon>
        <taxon>Gunneridae</taxon>
        <taxon>Pentapetalae</taxon>
        <taxon>asterids</taxon>
        <taxon>lamiids</taxon>
        <taxon>Lamiales</taxon>
        <taxon>Scrophulariaceae</taxon>
        <taxon>Buddlejeae</taxon>
        <taxon>Buddleja</taxon>
    </lineage>
</organism>
<feature type="coiled-coil region" evidence="5">
    <location>
        <begin position="244"/>
        <end position="356"/>
    </location>
</feature>
<name>A0AAV6WHJ9_9LAMI</name>
<evidence type="ECO:0000313" key="10">
    <source>
        <dbReference type="Proteomes" id="UP000826271"/>
    </source>
</evidence>
<feature type="domain" description="GTD-binding" evidence="8">
    <location>
        <begin position="249"/>
        <end position="347"/>
    </location>
</feature>
<feature type="transmembrane region" description="Helical" evidence="7">
    <location>
        <begin position="12"/>
        <end position="37"/>
    </location>
</feature>
<comment type="subcellular location">
    <subcellularLocation>
        <location evidence="1">Membrane</location>
    </subcellularLocation>
</comment>
<feature type="region of interest" description="Disordered" evidence="6">
    <location>
        <begin position="525"/>
        <end position="555"/>
    </location>
</feature>
<keyword evidence="5" id="KW-0175">Coiled coil</keyword>
<protein>
    <recommendedName>
        <fullName evidence="8">GTD-binding domain-containing protein</fullName>
    </recommendedName>
</protein>
<dbReference type="InterPro" id="IPR007656">
    <property type="entry name" value="GTD-bd"/>
</dbReference>
<gene>
    <name evidence="9" type="ORF">BUALT_Bualt14G0037200</name>
</gene>
<dbReference type="PROSITE" id="PS51775">
    <property type="entry name" value="GTD_BINDING"/>
    <property type="match status" value="1"/>
</dbReference>
<proteinExistence type="predicted"/>
<accession>A0AAV6WHJ9</accession>
<dbReference type="GO" id="GO:0016020">
    <property type="term" value="C:membrane"/>
    <property type="evidence" value="ECO:0007669"/>
    <property type="project" value="UniProtKB-SubCell"/>
</dbReference>
<dbReference type="Pfam" id="PF04576">
    <property type="entry name" value="Zein-binding"/>
    <property type="match status" value="1"/>
</dbReference>
<keyword evidence="4 7" id="KW-0472">Membrane</keyword>
<dbReference type="AlphaFoldDB" id="A0AAV6WHJ9"/>
<evidence type="ECO:0000256" key="6">
    <source>
        <dbReference type="SAM" id="MobiDB-lite"/>
    </source>
</evidence>
<keyword evidence="10" id="KW-1185">Reference proteome</keyword>
<evidence type="ECO:0000256" key="4">
    <source>
        <dbReference type="ARBA" id="ARBA00023136"/>
    </source>
</evidence>
<keyword evidence="3 7" id="KW-1133">Transmembrane helix</keyword>
<evidence type="ECO:0000256" key="7">
    <source>
        <dbReference type="SAM" id="Phobius"/>
    </source>
</evidence>
<reference evidence="9" key="1">
    <citation type="submission" date="2019-10" db="EMBL/GenBank/DDBJ databases">
        <authorList>
            <person name="Zhang R."/>
            <person name="Pan Y."/>
            <person name="Wang J."/>
            <person name="Ma R."/>
            <person name="Yu S."/>
        </authorList>
    </citation>
    <scope>NUCLEOTIDE SEQUENCE</scope>
    <source>
        <strain evidence="9">LA-IB0</strain>
        <tissue evidence="9">Leaf</tissue>
    </source>
</reference>